<proteinExistence type="inferred from homology"/>
<accession>A0A2T3J351</accession>
<comment type="similarity">
    <text evidence="1">Belongs to the prokaryotic molybdopterin-containing oxidoreductase family.</text>
</comment>
<keyword evidence="7" id="KW-1185">Reference proteome</keyword>
<dbReference type="PROSITE" id="PS51669">
    <property type="entry name" value="4FE4S_MOW_BIS_MGD"/>
    <property type="match status" value="1"/>
</dbReference>
<dbReference type="PANTHER" id="PTHR43742">
    <property type="entry name" value="TRIMETHYLAMINE-N-OXIDE REDUCTASE"/>
    <property type="match status" value="1"/>
</dbReference>
<dbReference type="GO" id="GO:0043546">
    <property type="term" value="F:molybdopterin cofactor binding"/>
    <property type="evidence" value="ECO:0007669"/>
    <property type="project" value="InterPro"/>
</dbReference>
<evidence type="ECO:0000259" key="5">
    <source>
        <dbReference type="PROSITE" id="PS51669"/>
    </source>
</evidence>
<dbReference type="SUPFAM" id="SSF50692">
    <property type="entry name" value="ADC-like"/>
    <property type="match status" value="1"/>
</dbReference>
<dbReference type="Pfam" id="PF04879">
    <property type="entry name" value="Molybdop_Fe4S4"/>
    <property type="match status" value="1"/>
</dbReference>
<evidence type="ECO:0000256" key="2">
    <source>
        <dbReference type="ARBA" id="ARBA00022723"/>
    </source>
</evidence>
<name>A0A2T3J351_9GAMM</name>
<dbReference type="GO" id="GO:0016491">
    <property type="term" value="F:oxidoreductase activity"/>
    <property type="evidence" value="ECO:0007669"/>
    <property type="project" value="InterPro"/>
</dbReference>
<dbReference type="InterPro" id="IPR050612">
    <property type="entry name" value="Prok_Mopterin_Oxidored"/>
</dbReference>
<dbReference type="EMBL" id="PYMH01000001">
    <property type="protein sequence ID" value="PSU35721.1"/>
    <property type="molecule type" value="Genomic_DNA"/>
</dbReference>
<dbReference type="AlphaFoldDB" id="A0A2T3J351"/>
<sequence>MCSSECGLLVSEEAGKVRIKGNPAHPVNRGKICPKIKSALSLLHSPSRILSPKKRVGARGEGKFIDISWQQAFRDIATKLEAVREQYCSEALTMLFGEKPDHDVAYWFAFLYGTPNILDHNSLCDTSKRLAYKSVFGEEQERPLPDLQRPAWTNLGYREKHDCRLLILVGENPAEAIRYFWFWQGICEAKRQGMTLVVIDPYQTKTAKLADLWLPIRPGTDVCLLLYLLKIVVESGAYDHDFVDVHVSDFTNMQHELSAPVLDGGLTRYSLEWAAHMTGLEQRYLQRLSALVCTENPLLISVGKNGVAHQYSGFCTTRLAAIITALRGSLDVPGGLLLRDPPRYKSLSNASDLLRTGQADKHKDYSGRFPLASHGVVSTIPSEILDGVTIMEGPCRGHQYQTKALIVTHGNPLLTAPDSAQWRKAMTARSGDGYQLSLLVVNDSVLHDTALYADYLLPMRHFLERQGVTEQESAIPLTGLRQMAVTPPATTRSPLEIYQGLAQAFDSSDGFAPLLALAGDDDWCDRTLGKAGETAGLRMQGGMQARPIHYQKFTSQGFATPTGKVELYPHGAKTLAEQAYYRNEASCYAQASSKARFRLITGRVLGHVHSLTPLLDGASASPYVWLNNVDAQDKGIKTGDLVKLDVEGKASLVARAKVSPVLRQGVVRALYGWGSALSSTPHNYNINELIDSRHLHPISGNAIFGAVWVTINKLT</sequence>
<dbReference type="Gene3D" id="3.40.228.10">
    <property type="entry name" value="Dimethylsulfoxide Reductase, domain 2"/>
    <property type="match status" value="1"/>
</dbReference>
<dbReference type="GO" id="GO:0051536">
    <property type="term" value="F:iron-sulfur cluster binding"/>
    <property type="evidence" value="ECO:0007669"/>
    <property type="project" value="UniProtKB-KW"/>
</dbReference>
<organism evidence="6 7">
    <name type="scientific">Photobacterium lutimaris</name>
    <dbReference type="NCBI Taxonomy" id="388278"/>
    <lineage>
        <taxon>Bacteria</taxon>
        <taxon>Pseudomonadati</taxon>
        <taxon>Pseudomonadota</taxon>
        <taxon>Gammaproteobacteria</taxon>
        <taxon>Vibrionales</taxon>
        <taxon>Vibrionaceae</taxon>
        <taxon>Photobacterium</taxon>
    </lineage>
</organism>
<reference evidence="6 7" key="1">
    <citation type="submission" date="2018-03" db="EMBL/GenBank/DDBJ databases">
        <title>Whole genome sequencing of Histamine producing bacteria.</title>
        <authorList>
            <person name="Butler K."/>
        </authorList>
    </citation>
    <scope>NUCLEOTIDE SEQUENCE [LARGE SCALE GENOMIC DNA]</scope>
    <source>
        <strain evidence="6 7">JCM 13586</strain>
    </source>
</reference>
<dbReference type="GO" id="GO:0046872">
    <property type="term" value="F:metal ion binding"/>
    <property type="evidence" value="ECO:0007669"/>
    <property type="project" value="UniProtKB-KW"/>
</dbReference>
<evidence type="ECO:0000313" key="7">
    <source>
        <dbReference type="Proteomes" id="UP000241222"/>
    </source>
</evidence>
<dbReference type="InterPro" id="IPR009010">
    <property type="entry name" value="Asp_de-COase-like_dom_sf"/>
</dbReference>
<dbReference type="Gene3D" id="2.40.40.20">
    <property type="match status" value="1"/>
</dbReference>
<dbReference type="InterPro" id="IPR006963">
    <property type="entry name" value="Mopterin_OxRdtase_4Fe-4S_dom"/>
</dbReference>
<keyword evidence="2" id="KW-0479">Metal-binding</keyword>
<dbReference type="InterPro" id="IPR006657">
    <property type="entry name" value="MoPterin_dinucl-bd_dom"/>
</dbReference>
<dbReference type="SUPFAM" id="SSF53706">
    <property type="entry name" value="Formate dehydrogenase/DMSO reductase, domains 1-3"/>
    <property type="match status" value="1"/>
</dbReference>
<evidence type="ECO:0000256" key="1">
    <source>
        <dbReference type="ARBA" id="ARBA00010312"/>
    </source>
</evidence>
<dbReference type="Pfam" id="PF01568">
    <property type="entry name" value="Molydop_binding"/>
    <property type="match status" value="1"/>
</dbReference>
<dbReference type="Pfam" id="PF00384">
    <property type="entry name" value="Molybdopterin"/>
    <property type="match status" value="1"/>
</dbReference>
<dbReference type="SMART" id="SM00926">
    <property type="entry name" value="Molybdop_Fe4S4"/>
    <property type="match status" value="1"/>
</dbReference>
<feature type="domain" description="4Fe-4S Mo/W bis-MGD-type" evidence="5">
    <location>
        <begin position="1"/>
        <end position="47"/>
    </location>
</feature>
<dbReference type="InterPro" id="IPR006656">
    <property type="entry name" value="Mopterin_OxRdtase"/>
</dbReference>
<evidence type="ECO:0000313" key="6">
    <source>
        <dbReference type="EMBL" id="PSU35721.1"/>
    </source>
</evidence>
<keyword evidence="4" id="KW-0411">Iron-sulfur</keyword>
<dbReference type="Gene3D" id="3.40.50.740">
    <property type="match status" value="1"/>
</dbReference>
<keyword evidence="3" id="KW-0408">Iron</keyword>
<evidence type="ECO:0000256" key="4">
    <source>
        <dbReference type="ARBA" id="ARBA00023014"/>
    </source>
</evidence>
<protein>
    <recommendedName>
        <fullName evidence="5">4Fe-4S Mo/W bis-MGD-type domain-containing protein</fullName>
    </recommendedName>
</protein>
<dbReference type="Proteomes" id="UP000241222">
    <property type="component" value="Unassembled WGS sequence"/>
</dbReference>
<comment type="caution">
    <text evidence="6">The sequence shown here is derived from an EMBL/GenBank/DDBJ whole genome shotgun (WGS) entry which is preliminary data.</text>
</comment>
<evidence type="ECO:0000256" key="3">
    <source>
        <dbReference type="ARBA" id="ARBA00023004"/>
    </source>
</evidence>
<gene>
    <name evidence="6" type="ORF">C9I99_01500</name>
</gene>
<dbReference type="Gene3D" id="2.20.25.90">
    <property type="entry name" value="ADC-like domains"/>
    <property type="match status" value="1"/>
</dbReference>